<protein>
    <submittedName>
        <fullName evidence="3">Protein tweety homolog 2-like isoform X1</fullName>
    </submittedName>
</protein>
<dbReference type="AlphaFoldDB" id="A0A6I9PF13"/>
<proteinExistence type="predicted"/>
<accession>A0A6I9PF13</accession>
<gene>
    <name evidence="3" type="primary">LOC104960441</name>
</gene>
<sequence length="110" mass="11781">MMGWRDCSTSPFTPSSLRWPSLPSSALCPAPGGASPVNQRSMKTRTARVRTPSPPIRTPNVSSNGNPGYESLPLTDRQSPPPSYSPSMLTGYGGGQSHPNPAHSRNLYSR</sequence>
<feature type="region of interest" description="Disordered" evidence="1">
    <location>
        <begin position="1"/>
        <end position="110"/>
    </location>
</feature>
<name>A0A6I9PF13_9TELE</name>
<evidence type="ECO:0000313" key="2">
    <source>
        <dbReference type="Proteomes" id="UP000504611"/>
    </source>
</evidence>
<evidence type="ECO:0000256" key="1">
    <source>
        <dbReference type="SAM" id="MobiDB-lite"/>
    </source>
</evidence>
<dbReference type="Proteomes" id="UP000504611">
    <property type="component" value="Unplaced"/>
</dbReference>
<dbReference type="RefSeq" id="XP_010786797.1">
    <property type="nucleotide sequence ID" value="XM_010788495.1"/>
</dbReference>
<organism evidence="2 3">
    <name type="scientific">Notothenia coriiceps</name>
    <name type="common">black rockcod</name>
    <dbReference type="NCBI Taxonomy" id="8208"/>
    <lineage>
        <taxon>Eukaryota</taxon>
        <taxon>Metazoa</taxon>
        <taxon>Chordata</taxon>
        <taxon>Craniata</taxon>
        <taxon>Vertebrata</taxon>
        <taxon>Euteleostomi</taxon>
        <taxon>Actinopterygii</taxon>
        <taxon>Neopterygii</taxon>
        <taxon>Teleostei</taxon>
        <taxon>Neoteleostei</taxon>
        <taxon>Acanthomorphata</taxon>
        <taxon>Eupercaria</taxon>
        <taxon>Perciformes</taxon>
        <taxon>Notothenioidei</taxon>
        <taxon>Nototheniidae</taxon>
        <taxon>Notothenia</taxon>
    </lineage>
</organism>
<evidence type="ECO:0000313" key="3">
    <source>
        <dbReference type="RefSeq" id="XP_010786797.1"/>
    </source>
</evidence>
<dbReference type="KEGG" id="ncc:104960441"/>
<reference evidence="3" key="1">
    <citation type="submission" date="2025-08" db="UniProtKB">
        <authorList>
            <consortium name="RefSeq"/>
        </authorList>
    </citation>
    <scope>IDENTIFICATION</scope>
    <source>
        <tissue evidence="3">Muscle</tissue>
    </source>
</reference>
<feature type="compositionally biased region" description="Low complexity" evidence="1">
    <location>
        <begin position="14"/>
        <end position="31"/>
    </location>
</feature>
<dbReference type="GeneID" id="104960441"/>
<keyword evidence="2" id="KW-1185">Reference proteome</keyword>